<dbReference type="Proteomes" id="UP000688137">
    <property type="component" value="Unassembled WGS sequence"/>
</dbReference>
<organism evidence="1 2">
    <name type="scientific">Paramecium primaurelia</name>
    <dbReference type="NCBI Taxonomy" id="5886"/>
    <lineage>
        <taxon>Eukaryota</taxon>
        <taxon>Sar</taxon>
        <taxon>Alveolata</taxon>
        <taxon>Ciliophora</taxon>
        <taxon>Intramacronucleata</taxon>
        <taxon>Oligohymenophorea</taxon>
        <taxon>Peniculida</taxon>
        <taxon>Parameciidae</taxon>
        <taxon>Paramecium</taxon>
    </lineage>
</organism>
<proteinExistence type="predicted"/>
<evidence type="ECO:0000313" key="1">
    <source>
        <dbReference type="EMBL" id="CAD8099417.1"/>
    </source>
</evidence>
<sequence>MHIMEKKHLIKLCKNQKQDVISVKINHFYRYRYAYFQWILREIKNLIKNKIIRKAWCVANTGFTDLETKIQSFNSSMDYFLTKPLDSKNLHNLIIQMFPLHK</sequence>
<comment type="caution">
    <text evidence="1">The sequence shown here is derived from an EMBL/GenBank/DDBJ whole genome shotgun (WGS) entry which is preliminary data.</text>
</comment>
<protein>
    <recommendedName>
        <fullName evidence="3">Response regulatory domain-containing protein</fullName>
    </recommendedName>
</protein>
<keyword evidence="2" id="KW-1185">Reference proteome</keyword>
<gene>
    <name evidence="1" type="ORF">PPRIM_AZ9-3.1.T1090143</name>
</gene>
<evidence type="ECO:0000313" key="2">
    <source>
        <dbReference type="Proteomes" id="UP000688137"/>
    </source>
</evidence>
<dbReference type="EMBL" id="CAJJDM010000112">
    <property type="protein sequence ID" value="CAD8099417.1"/>
    <property type="molecule type" value="Genomic_DNA"/>
</dbReference>
<evidence type="ECO:0008006" key="3">
    <source>
        <dbReference type="Google" id="ProtNLM"/>
    </source>
</evidence>
<accession>A0A8S1P8C3</accession>
<name>A0A8S1P8C3_PARPR</name>
<reference evidence="1" key="1">
    <citation type="submission" date="2021-01" db="EMBL/GenBank/DDBJ databases">
        <authorList>
            <consortium name="Genoscope - CEA"/>
            <person name="William W."/>
        </authorList>
    </citation>
    <scope>NUCLEOTIDE SEQUENCE</scope>
</reference>
<dbReference type="AlphaFoldDB" id="A0A8S1P8C3"/>